<feature type="domain" description="Adaptor protein ClpS core" evidence="1">
    <location>
        <begin position="15"/>
        <end position="82"/>
    </location>
</feature>
<sequence length="92" mass="10502">MSESETLLQDSTALDQPWQVVVYDDPVNLQTYVTMVFMKVLGYGRPRAEELMLEVHQLGRSVVWTGGRERAELYTQQLQSHQLQTAMEKAGS</sequence>
<dbReference type="PANTHER" id="PTHR33473">
    <property type="entry name" value="ATP-DEPENDENT CLP PROTEASE ADAPTER PROTEIN CLPS1, CHLOROPLASTIC"/>
    <property type="match status" value="1"/>
</dbReference>
<gene>
    <name evidence="2" type="ORF">JIN81_12860</name>
</gene>
<dbReference type="InterPro" id="IPR014719">
    <property type="entry name" value="Ribosomal_bL12_C/ClpS-like"/>
</dbReference>
<keyword evidence="2" id="KW-0378">Hydrolase</keyword>
<keyword evidence="3" id="KW-1185">Reference proteome</keyword>
<reference evidence="2" key="1">
    <citation type="submission" date="2021-01" db="EMBL/GenBank/DDBJ databases">
        <title>Modified the classification status of verrucomicrobia.</title>
        <authorList>
            <person name="Feng X."/>
        </authorList>
    </citation>
    <scope>NUCLEOTIDE SEQUENCE</scope>
    <source>
        <strain evidence="2">KCTC 22201</strain>
    </source>
</reference>
<dbReference type="AlphaFoldDB" id="A0A934VGT2"/>
<dbReference type="EMBL" id="JAENII010000009">
    <property type="protein sequence ID" value="MBK1827915.1"/>
    <property type="molecule type" value="Genomic_DNA"/>
</dbReference>
<dbReference type="PANTHER" id="PTHR33473:SF19">
    <property type="entry name" value="ATP-DEPENDENT CLP PROTEASE ADAPTER PROTEIN CLPS"/>
    <property type="match status" value="1"/>
</dbReference>
<evidence type="ECO:0000313" key="3">
    <source>
        <dbReference type="Proteomes" id="UP000658278"/>
    </source>
</evidence>
<name>A0A934VGT2_9BACT</name>
<organism evidence="2 3">
    <name type="scientific">Haloferula rosea</name>
    <dbReference type="NCBI Taxonomy" id="490093"/>
    <lineage>
        <taxon>Bacteria</taxon>
        <taxon>Pseudomonadati</taxon>
        <taxon>Verrucomicrobiota</taxon>
        <taxon>Verrucomicrobiia</taxon>
        <taxon>Verrucomicrobiales</taxon>
        <taxon>Verrucomicrobiaceae</taxon>
        <taxon>Haloferula</taxon>
    </lineage>
</organism>
<accession>A0A934VGT2</accession>
<dbReference type="Gene3D" id="3.30.1390.10">
    <property type="match status" value="1"/>
</dbReference>
<keyword evidence="2" id="KW-0645">Protease</keyword>
<evidence type="ECO:0000313" key="2">
    <source>
        <dbReference type="EMBL" id="MBK1827915.1"/>
    </source>
</evidence>
<dbReference type="InterPro" id="IPR003769">
    <property type="entry name" value="ClpS_core"/>
</dbReference>
<dbReference type="RefSeq" id="WP_200280234.1">
    <property type="nucleotide sequence ID" value="NZ_JAENII010000009.1"/>
</dbReference>
<dbReference type="Pfam" id="PF02617">
    <property type="entry name" value="ClpS"/>
    <property type="match status" value="1"/>
</dbReference>
<protein>
    <submittedName>
        <fullName evidence="2">ATP-dependent Clp protease adaptor ClpS</fullName>
    </submittedName>
</protein>
<dbReference type="GO" id="GO:0006508">
    <property type="term" value="P:proteolysis"/>
    <property type="evidence" value="ECO:0007669"/>
    <property type="project" value="UniProtKB-KW"/>
</dbReference>
<comment type="caution">
    <text evidence="2">The sequence shown here is derived from an EMBL/GenBank/DDBJ whole genome shotgun (WGS) entry which is preliminary data.</text>
</comment>
<proteinExistence type="predicted"/>
<dbReference type="GO" id="GO:0008233">
    <property type="term" value="F:peptidase activity"/>
    <property type="evidence" value="ECO:0007669"/>
    <property type="project" value="UniProtKB-KW"/>
</dbReference>
<dbReference type="GO" id="GO:0030163">
    <property type="term" value="P:protein catabolic process"/>
    <property type="evidence" value="ECO:0007669"/>
    <property type="project" value="InterPro"/>
</dbReference>
<evidence type="ECO:0000259" key="1">
    <source>
        <dbReference type="Pfam" id="PF02617"/>
    </source>
</evidence>
<dbReference type="InterPro" id="IPR022935">
    <property type="entry name" value="ClpS"/>
</dbReference>
<dbReference type="Proteomes" id="UP000658278">
    <property type="component" value="Unassembled WGS sequence"/>
</dbReference>
<dbReference type="SUPFAM" id="SSF54736">
    <property type="entry name" value="ClpS-like"/>
    <property type="match status" value="1"/>
</dbReference>